<sequence>MGPKQKKAPTKKKITKAERLRLLQEEEEKRLKEEEEARLKYEKEEQERLEKQRIEREKWNLLEKKDLERRSEELEELALLECCFPEAEKQKREMRVLAQWKHYTECDGSPDPRIAQEMNTFISLWEEEKNETFEQVMEKSKLVLSLIEKLKLILLETPSCDLDKSTVLQYQGSILRLQELLSLKVNVATELLLRQASNLADLDTGNMEKIIKDENVTLYVWANLKKNPRYRTVKFSQTQVGFEIPRILATSNVALRLLHTHYDHITPLFSTVVTEEKHGSIVAENFKEEERTEKAVPEENVFTEEAADEAEQLKAEEERELSSIPEEEVKFDPTVDTVTQKISDPEEEESQTTQFELERKLLSETVSAAQLSLIENVLEMPETLEPYEVNMCHFAPLGGVYHLEILELPPQSKPVKGWVLAEIRQEGLQKFTYPPENTEEPDPESAFPPIEVTLEIHESAIFFEDPQVVRWDAEGKFWRSDGVTCVYYNRENRLLTFSIDTMGPVTLIQDAHVNMPYQSWELSPLGMNKALLMVTTVFIELQIHIKETHCMLAAVKLKGKSRELRVIGKWMTPIPFILALKEAGLNIFPAVYSHFYVVVNNKVPQMELKAYRQMALLSSAFSFGWSKWNMVCNSTRVVFRVREHISEEEEQNTWALLMFSGDRAQMLKMQEESDQFSETLREGSEFHSTLYHMMKDFASPEATEKVRHSNCQFIDSVCYMLLSVRVLSYS</sequence>
<dbReference type="PaxDb" id="10116-ENSRNOP00000035058"/>
<organism evidence="4">
    <name type="scientific">Rattus norvegicus</name>
    <name type="common">Rat</name>
    <dbReference type="NCBI Taxonomy" id="10116"/>
    <lineage>
        <taxon>Eukaryota</taxon>
        <taxon>Metazoa</taxon>
        <taxon>Chordata</taxon>
        <taxon>Craniata</taxon>
        <taxon>Vertebrata</taxon>
        <taxon>Euteleostomi</taxon>
        <taxon>Mammalia</taxon>
        <taxon>Eutheria</taxon>
        <taxon>Euarchontoglires</taxon>
        <taxon>Glires</taxon>
        <taxon>Rodentia</taxon>
        <taxon>Myomorpha</taxon>
        <taxon>Muroidea</taxon>
        <taxon>Muridae</taxon>
        <taxon>Murinae</taxon>
        <taxon>Rattus</taxon>
    </lineage>
</organism>
<dbReference type="AGR" id="RGD:1311213"/>
<dbReference type="GeneID" id="297720"/>
<name>B1H288_RAT</name>
<dbReference type="InterPro" id="IPR031826">
    <property type="entry name" value="IC97/Casc1_N"/>
</dbReference>
<dbReference type="STRING" id="10116.ENSRNOP00000035058"/>
<dbReference type="RGD" id="1311213">
    <property type="gene designation" value="Dnai7"/>
</dbReference>
<evidence type="ECO:0000313" key="4">
    <source>
        <dbReference type="EMBL" id="AAI60907.1"/>
    </source>
</evidence>
<evidence type="ECO:0000256" key="1">
    <source>
        <dbReference type="ARBA" id="ARBA00024332"/>
    </source>
</evidence>
<dbReference type="eggNOG" id="ENOG502QQM9">
    <property type="taxonomic scope" value="Eukaryota"/>
</dbReference>
<evidence type="ECO:0000256" key="2">
    <source>
        <dbReference type="ARBA" id="ARBA00024414"/>
    </source>
</evidence>
<comment type="similarity">
    <text evidence="1">Belongs to the DNAI7 family.</text>
</comment>
<gene>
    <name evidence="5" type="primary">Dnai7</name>
    <name evidence="4" type="synonym">Casc1</name>
</gene>
<dbReference type="Bgee" id="ENSRNOG00000027630">
    <property type="expression patterns" value="Expressed in testis and 19 other cell types or tissues"/>
</dbReference>
<dbReference type="InterPro" id="IPR023247">
    <property type="entry name" value="IC97/Dnai7-like"/>
</dbReference>
<dbReference type="PANTHER" id="PTHR20929:SF11">
    <property type="entry name" value="DYNEIN AXONEMAL INTERMEDIATE CHAIN 7"/>
    <property type="match status" value="1"/>
</dbReference>
<evidence type="ECO:0000313" key="5">
    <source>
        <dbReference type="RGD" id="1311213"/>
    </source>
</evidence>
<dbReference type="UCSC" id="RGD:1311213">
    <property type="organism name" value="rat"/>
</dbReference>
<protein>
    <recommendedName>
        <fullName evidence="2">Dynein axonemal intermediate chain 7</fullName>
    </recommendedName>
</protein>
<proteinExistence type="evidence at transcript level"/>
<dbReference type="Pfam" id="PF15927">
    <property type="entry name" value="Casc1_N"/>
    <property type="match status" value="1"/>
</dbReference>
<dbReference type="KEGG" id="rno:297720"/>
<dbReference type="HOGENOM" id="CLU_003945_1_0_1"/>
<accession>B1H288</accession>
<dbReference type="AlphaFoldDB" id="B1H288"/>
<dbReference type="RefSeq" id="NP_001100097.2">
    <property type="nucleotide sequence ID" value="NM_001106627.3"/>
</dbReference>
<dbReference type="CTD" id="55259"/>
<evidence type="ECO:0000259" key="3">
    <source>
        <dbReference type="Pfam" id="PF15927"/>
    </source>
</evidence>
<dbReference type="EMBL" id="BC160907">
    <property type="protein sequence ID" value="AAI60907.1"/>
    <property type="molecule type" value="mRNA"/>
</dbReference>
<dbReference type="SMR" id="B1H288"/>
<dbReference type="iPTMnet" id="B1H288"/>
<feature type="domain" description="IC97/Casc1 N-terminal" evidence="3">
    <location>
        <begin position="29"/>
        <end position="229"/>
    </location>
</feature>
<dbReference type="VEuPathDB" id="HostDB:ENSRNOG00000027630"/>
<dbReference type="PhosphoSitePlus" id="B1H288"/>
<dbReference type="PANTHER" id="PTHR20929">
    <property type="entry name" value="LUNG ADENOMA SUSCEPTIBILITY 1-RELATED"/>
    <property type="match status" value="1"/>
</dbReference>
<dbReference type="PRINTS" id="PR02043">
    <property type="entry name" value="CANCERSCCP1"/>
</dbReference>
<dbReference type="InParanoid" id="B1H288"/>
<reference evidence="4" key="1">
    <citation type="journal article" date="2004" name="Genome Res.">
        <title>The status, quality, and expansion of the NIH full-length cDNA project: the Mammalian Gene Collection (MGC).</title>
        <authorList>
            <consortium name="The MGC Project Team"/>
            <person name="Gerhard D.S."/>
            <person name="Wagner L."/>
            <person name="Feingold E.A."/>
            <person name="Shenmen C.M."/>
            <person name="Grouse L.H."/>
            <person name="Schuler G."/>
            <person name="Klein S.L."/>
            <person name="Old S."/>
            <person name="Rasooly R."/>
            <person name="Good P."/>
            <person name="Guyer M."/>
            <person name="Peck A.M."/>
            <person name="Derge J.G."/>
            <person name="Lipman D."/>
            <person name="Collins F.S."/>
            <person name="Jang W."/>
            <person name="Sherry S."/>
            <person name="Feolo M."/>
            <person name="Misquitta L."/>
            <person name="Lee E."/>
            <person name="Rotmistrovsky K."/>
            <person name="Greenhut S.F."/>
            <person name="Schaefer C.F."/>
            <person name="Buetow K."/>
            <person name="Bonner T.I."/>
            <person name="Haussler D."/>
            <person name="Kent J."/>
            <person name="Kiekhaus M."/>
            <person name="Furey T."/>
            <person name="Brent M."/>
            <person name="Prange C."/>
            <person name="Schreiber K."/>
            <person name="Shapiro N."/>
            <person name="Bhat N.K."/>
            <person name="Hopkins R.F."/>
            <person name="Hsie F."/>
            <person name="Driscoll T."/>
            <person name="Soares M.B."/>
            <person name="Casavant T.L."/>
            <person name="Scheetz T.E."/>
            <person name="Brown-stein M.J."/>
            <person name="Usdin T.B."/>
            <person name="Toshiyuki S."/>
            <person name="Carninci P."/>
            <person name="Piao Y."/>
            <person name="Dudekula D.B."/>
            <person name="Ko M.S."/>
            <person name="Kawakami K."/>
            <person name="Suzuki Y."/>
            <person name="Sugano S."/>
            <person name="Gruber C.E."/>
            <person name="Smith M.R."/>
            <person name="Simmons B."/>
            <person name="Moore T."/>
            <person name="Waterman R."/>
            <person name="Johnson S.L."/>
            <person name="Ruan Y."/>
            <person name="Wei C.L."/>
            <person name="Mathavan S."/>
            <person name="Gunaratne P.H."/>
            <person name="Wu J."/>
            <person name="Garcia A.M."/>
            <person name="Hulyk S.W."/>
            <person name="Fuh E."/>
            <person name="Yuan Y."/>
            <person name="Sneed A."/>
            <person name="Kowis C."/>
            <person name="Hodgson A."/>
            <person name="Muzny D.M."/>
            <person name="McPherson J."/>
            <person name="Gibbs R.A."/>
            <person name="Fahey J."/>
            <person name="Helton E."/>
            <person name="Ketteman M."/>
            <person name="Madan A."/>
            <person name="Rodrigues S."/>
            <person name="Sanchez A."/>
            <person name="Whiting M."/>
            <person name="Madari A."/>
            <person name="Young A.C."/>
            <person name="Wetherby K.D."/>
            <person name="Granite S.J."/>
            <person name="Kwong P.N."/>
            <person name="Brinkley C.P."/>
            <person name="Pearson R.L."/>
            <person name="Bouffard G.G."/>
            <person name="Blakesly R.W."/>
            <person name="Green E.D."/>
            <person name="Dickson M.C."/>
            <person name="Rodriguez A.C."/>
            <person name="Grimwood J."/>
            <person name="Schmutz J."/>
            <person name="Myers R.M."/>
            <person name="Butterfield Y.S."/>
            <person name="Griffith M."/>
            <person name="Griffith O.L."/>
            <person name="Krzywinski M.I."/>
            <person name="Liao N."/>
            <person name="Morin R."/>
            <person name="Morrin R."/>
            <person name="Palmquist D."/>
            <person name="Petrescu A.S."/>
            <person name="Skalska U."/>
            <person name="Smailus D.E."/>
            <person name="Stott J.M."/>
            <person name="Schnerch A."/>
            <person name="Schein J.E."/>
            <person name="Jones S.J."/>
            <person name="Holt R.A."/>
            <person name="Baross A."/>
            <person name="Marra M.A."/>
            <person name="Clifton S."/>
            <person name="Makowski K.A."/>
            <person name="Bosak S."/>
            <person name="Malek J."/>
        </authorList>
    </citation>
    <scope>NUCLEOTIDE SEQUENCE [LARGE SCALE MRNA]</scope>
    <source>
        <tissue evidence="4">Testis</tissue>
    </source>
</reference>